<name>A4VHG5_STUS1</name>
<keyword evidence="2" id="KW-1185">Reference proteome</keyword>
<dbReference type="EMBL" id="CP000304">
    <property type="protein sequence ID" value="ABP78416.1"/>
    <property type="molecule type" value="Genomic_DNA"/>
</dbReference>
<evidence type="ECO:0000313" key="1">
    <source>
        <dbReference type="EMBL" id="ABP78416.1"/>
    </source>
</evidence>
<organism evidence="1 2">
    <name type="scientific">Stutzerimonas stutzeri (strain A1501)</name>
    <name type="common">Pseudomonas stutzeri</name>
    <dbReference type="NCBI Taxonomy" id="379731"/>
    <lineage>
        <taxon>Bacteria</taxon>
        <taxon>Pseudomonadati</taxon>
        <taxon>Pseudomonadota</taxon>
        <taxon>Gammaproteobacteria</taxon>
        <taxon>Pseudomonadales</taxon>
        <taxon>Pseudomonadaceae</taxon>
        <taxon>Stutzerimonas</taxon>
    </lineage>
</organism>
<protein>
    <submittedName>
        <fullName evidence="1">Uncharacterized protein</fullName>
    </submittedName>
</protein>
<dbReference type="HOGENOM" id="CLU_3220985_0_0_6"/>
<dbReference type="AlphaFoldDB" id="A4VHG5"/>
<sequence>MRWPFVVYGPNKKFAYHFAYRFIFAASGRLGPCRSQIDTQAALQ</sequence>
<evidence type="ECO:0000313" key="2">
    <source>
        <dbReference type="Proteomes" id="UP000000233"/>
    </source>
</evidence>
<proteinExistence type="predicted"/>
<gene>
    <name evidence="1" type="ordered locus">PST_0710</name>
</gene>
<dbReference type="Proteomes" id="UP000000233">
    <property type="component" value="Chromosome"/>
</dbReference>
<accession>A4VHG5</accession>
<reference evidence="1 2" key="1">
    <citation type="journal article" date="2008" name="Proc. Natl. Acad. Sci. U.S.A.">
        <title>Nitrogen fixation island and rhizosphere competence traits in the genome of root-associated Pseudomonas stutzeri A1501.</title>
        <authorList>
            <person name="Yan Y."/>
            <person name="Yang J."/>
            <person name="Dou Y."/>
            <person name="Chen M."/>
            <person name="Ping S."/>
            <person name="Peng J."/>
            <person name="Lu W."/>
            <person name="Zhang W."/>
            <person name="Yao Z."/>
            <person name="Li H."/>
            <person name="Liu W."/>
            <person name="He S."/>
            <person name="Geng L."/>
            <person name="Zhang X."/>
            <person name="Yang F."/>
            <person name="Yu H."/>
            <person name="Zhan Y."/>
            <person name="Li D."/>
            <person name="Lin Z."/>
            <person name="Wang Y."/>
            <person name="Elmerich C."/>
            <person name="Lin M."/>
            <person name="Jin Q."/>
        </authorList>
    </citation>
    <scope>NUCLEOTIDE SEQUENCE [LARGE SCALE GENOMIC DNA]</scope>
    <source>
        <strain evidence="1 2">A1501</strain>
    </source>
</reference>
<dbReference type="KEGG" id="psa:PST_0710"/>